<dbReference type="RefSeq" id="WP_238180465.1">
    <property type="nucleotide sequence ID" value="NZ_BJZT01000005.1"/>
</dbReference>
<dbReference type="InterPro" id="IPR016181">
    <property type="entry name" value="Acyl_CoA_acyltransferase"/>
</dbReference>
<gene>
    <name evidence="2" type="ORF">MHA02_04680</name>
</gene>
<evidence type="ECO:0000313" key="2">
    <source>
        <dbReference type="EMBL" id="GEO98080.1"/>
    </source>
</evidence>
<evidence type="ECO:0000259" key="1">
    <source>
        <dbReference type="PROSITE" id="PS51186"/>
    </source>
</evidence>
<dbReference type="EMBL" id="BJZT01000005">
    <property type="protein sequence ID" value="GEO98080.1"/>
    <property type="molecule type" value="Genomic_DNA"/>
</dbReference>
<dbReference type="Pfam" id="PF24553">
    <property type="entry name" value="Rv0428c_C"/>
    <property type="match status" value="1"/>
</dbReference>
<dbReference type="AlphaFoldDB" id="A0A512IK34"/>
<comment type="caution">
    <text evidence="2">The sequence shown here is derived from an EMBL/GenBank/DDBJ whole genome shotgun (WGS) entry which is preliminary data.</text>
</comment>
<name>A0A512IK34_9HYPH</name>
<keyword evidence="3" id="KW-1185">Reference proteome</keyword>
<sequence>MAAIERCETLYAGIGRPAMFRVPSLVPTMAEALERRGYAAFGQSLTLMADLTGPAGGPDPAVVFLDDPNQAWLAARSALTRADAETDRVYRTMTGCIVLPKTFAAVIVDGAVAAMAYGAIDGRLAVIESVGTLAPMRGRGLGRRVVGALMGWARIQGAFGVCLQVQADNTGAVMLYRALGFTRELSRYVYFRKETPAD</sequence>
<dbReference type="SUPFAM" id="SSF55729">
    <property type="entry name" value="Acyl-CoA N-acyltransferases (Nat)"/>
    <property type="match status" value="1"/>
</dbReference>
<protein>
    <recommendedName>
        <fullName evidence="1">N-acetyltransferase domain-containing protein</fullName>
    </recommendedName>
</protein>
<dbReference type="PROSITE" id="PS51186">
    <property type="entry name" value="GNAT"/>
    <property type="match status" value="1"/>
</dbReference>
<dbReference type="CDD" id="cd04301">
    <property type="entry name" value="NAT_SF"/>
    <property type="match status" value="1"/>
</dbReference>
<dbReference type="GO" id="GO:0016747">
    <property type="term" value="F:acyltransferase activity, transferring groups other than amino-acyl groups"/>
    <property type="evidence" value="ECO:0007669"/>
    <property type="project" value="InterPro"/>
</dbReference>
<dbReference type="InterPro" id="IPR000182">
    <property type="entry name" value="GNAT_dom"/>
</dbReference>
<feature type="domain" description="N-acetyltransferase" evidence="1">
    <location>
        <begin position="58"/>
        <end position="196"/>
    </location>
</feature>
<organism evidence="2 3">
    <name type="scientific">Methylobacterium haplocladii</name>
    <dbReference type="NCBI Taxonomy" id="1176176"/>
    <lineage>
        <taxon>Bacteria</taxon>
        <taxon>Pseudomonadati</taxon>
        <taxon>Pseudomonadota</taxon>
        <taxon>Alphaproteobacteria</taxon>
        <taxon>Hyphomicrobiales</taxon>
        <taxon>Methylobacteriaceae</taxon>
        <taxon>Methylobacterium</taxon>
    </lineage>
</organism>
<reference evidence="2 3" key="1">
    <citation type="submission" date="2019-07" db="EMBL/GenBank/DDBJ databases">
        <title>Whole genome shotgun sequence of Methylobacterium haplocladii NBRC 107714.</title>
        <authorList>
            <person name="Hosoyama A."/>
            <person name="Uohara A."/>
            <person name="Ohji S."/>
            <person name="Ichikawa N."/>
        </authorList>
    </citation>
    <scope>NUCLEOTIDE SEQUENCE [LARGE SCALE GENOMIC DNA]</scope>
    <source>
        <strain evidence="2 3">NBRC 107714</strain>
    </source>
</reference>
<dbReference type="Proteomes" id="UP000321258">
    <property type="component" value="Unassembled WGS sequence"/>
</dbReference>
<evidence type="ECO:0000313" key="3">
    <source>
        <dbReference type="Proteomes" id="UP000321258"/>
    </source>
</evidence>
<dbReference type="InterPro" id="IPR056935">
    <property type="entry name" value="Rv0428c-like_C"/>
</dbReference>
<proteinExistence type="predicted"/>
<dbReference type="Gene3D" id="3.40.630.30">
    <property type="match status" value="1"/>
</dbReference>
<accession>A0A512IK34</accession>